<dbReference type="InterPro" id="IPR013011">
    <property type="entry name" value="PTS_EIIB_2"/>
</dbReference>
<comment type="caution">
    <text evidence="3">The sequence shown here is derived from an EMBL/GenBank/DDBJ whole genome shotgun (WGS) entry which is preliminary data.</text>
</comment>
<dbReference type="InterPro" id="IPR003501">
    <property type="entry name" value="PTS_EIIB_2/3"/>
</dbReference>
<evidence type="ECO:0000313" key="3">
    <source>
        <dbReference type="EMBL" id="PMC79201.1"/>
    </source>
</evidence>
<feature type="domain" description="PTS EIIB type-2" evidence="2">
    <location>
        <begin position="5"/>
        <end position="102"/>
    </location>
</feature>
<dbReference type="InterPro" id="IPR036095">
    <property type="entry name" value="PTS_EIIB-like_sf"/>
</dbReference>
<dbReference type="GO" id="GO:0008982">
    <property type="term" value="F:protein-N(PI)-phosphohistidine-sugar phosphotransferase activity"/>
    <property type="evidence" value="ECO:0007669"/>
    <property type="project" value="InterPro"/>
</dbReference>
<evidence type="ECO:0000259" key="2">
    <source>
        <dbReference type="PROSITE" id="PS51099"/>
    </source>
</evidence>
<dbReference type="CDD" id="cd05566">
    <property type="entry name" value="PTS_IIB_galactitol"/>
    <property type="match status" value="1"/>
</dbReference>
<name>A0A2N6UC77_9LACT</name>
<dbReference type="GO" id="GO:0009401">
    <property type="term" value="P:phosphoenolpyruvate-dependent sugar phosphotransferase system"/>
    <property type="evidence" value="ECO:0007669"/>
    <property type="project" value="InterPro"/>
</dbReference>
<dbReference type="Gene3D" id="3.40.50.2300">
    <property type="match status" value="1"/>
</dbReference>
<proteinExistence type="predicted"/>
<accession>A0A2N6UC77</accession>
<gene>
    <name evidence="3" type="ORF">CJ191_08070</name>
</gene>
<dbReference type="OrthoDB" id="6505030at2"/>
<dbReference type="AlphaFoldDB" id="A0A2N6UC77"/>
<keyword evidence="1" id="KW-0808">Transferase</keyword>
<dbReference type="Proteomes" id="UP000235701">
    <property type="component" value="Unassembled WGS sequence"/>
</dbReference>
<keyword evidence="4" id="KW-1185">Reference proteome</keyword>
<dbReference type="EMBL" id="PNHQ01000023">
    <property type="protein sequence ID" value="PMC79201.1"/>
    <property type="molecule type" value="Genomic_DNA"/>
</dbReference>
<reference evidence="3 4" key="1">
    <citation type="submission" date="2017-09" db="EMBL/GenBank/DDBJ databases">
        <title>Bacterial strain isolated from the female urinary microbiota.</title>
        <authorList>
            <person name="Thomas-White K."/>
            <person name="Kumar N."/>
            <person name="Forster S."/>
            <person name="Putonti C."/>
            <person name="Lawley T."/>
            <person name="Wolfe A.J."/>
        </authorList>
    </citation>
    <scope>NUCLEOTIDE SEQUENCE [LARGE SCALE GENOMIC DNA]</scope>
    <source>
        <strain evidence="3 4">UMB0240</strain>
    </source>
</reference>
<protein>
    <submittedName>
        <fullName evidence="3">PTS mannose transporter subunit IIA</fullName>
    </submittedName>
</protein>
<evidence type="ECO:0000313" key="4">
    <source>
        <dbReference type="Proteomes" id="UP000235701"/>
    </source>
</evidence>
<organism evidence="3 4">
    <name type="scientific">Aerococcus viridans</name>
    <dbReference type="NCBI Taxonomy" id="1377"/>
    <lineage>
        <taxon>Bacteria</taxon>
        <taxon>Bacillati</taxon>
        <taxon>Bacillota</taxon>
        <taxon>Bacilli</taxon>
        <taxon>Lactobacillales</taxon>
        <taxon>Aerococcaceae</taxon>
        <taxon>Aerococcus</taxon>
    </lineage>
</organism>
<sequence length="102" mass="11071">MANKKRLIVACGSGVATSTTIAEKIKSKFEEDNVNYPVEAVDYKSISNELPSSSIYVFIAKPDQEVLDQAESLGVKVFPGIPFLTGVGVDDIYNQIIEATNE</sequence>
<dbReference type="RefSeq" id="WP_070467571.1">
    <property type="nucleotide sequence ID" value="NZ_PNHQ01000023.1"/>
</dbReference>
<evidence type="ECO:0000256" key="1">
    <source>
        <dbReference type="ARBA" id="ARBA00022679"/>
    </source>
</evidence>
<dbReference type="PROSITE" id="PS51099">
    <property type="entry name" value="PTS_EIIB_TYPE_2"/>
    <property type="match status" value="1"/>
</dbReference>
<dbReference type="SUPFAM" id="SSF52794">
    <property type="entry name" value="PTS system IIB component-like"/>
    <property type="match status" value="1"/>
</dbReference>
<dbReference type="Pfam" id="PF02302">
    <property type="entry name" value="PTS_IIB"/>
    <property type="match status" value="1"/>
</dbReference>